<proteinExistence type="inferred from homology"/>
<dbReference type="Gene3D" id="3.90.180.10">
    <property type="entry name" value="Medium-chain alcohol dehydrogenases, catalytic domain"/>
    <property type="match status" value="1"/>
</dbReference>
<gene>
    <name evidence="14" type="primary">LOC114330589</name>
</gene>
<evidence type="ECO:0000259" key="11">
    <source>
        <dbReference type="Pfam" id="PF08240"/>
    </source>
</evidence>
<dbReference type="Gene3D" id="3.40.50.720">
    <property type="entry name" value="NAD(P)-binding Rossmann-like Domain"/>
    <property type="match status" value="1"/>
</dbReference>
<evidence type="ECO:0000256" key="2">
    <source>
        <dbReference type="ARBA" id="ARBA00008072"/>
    </source>
</evidence>
<dbReference type="SUPFAM" id="SSF50129">
    <property type="entry name" value="GroES-like"/>
    <property type="match status" value="1"/>
</dbReference>
<dbReference type="AlphaFoldDB" id="A0A6P7FIN9"/>
<dbReference type="InterPro" id="IPR011032">
    <property type="entry name" value="GroES-like_sf"/>
</dbReference>
<evidence type="ECO:0000256" key="3">
    <source>
        <dbReference type="ARBA" id="ARBA00022723"/>
    </source>
</evidence>
<dbReference type="SUPFAM" id="SSF51735">
    <property type="entry name" value="NAD(P)-binding Rossmann-fold domains"/>
    <property type="match status" value="1"/>
</dbReference>
<keyword evidence="6" id="KW-0520">NAD</keyword>
<dbReference type="PROSITE" id="PS00059">
    <property type="entry name" value="ADH_ZINC"/>
    <property type="match status" value="1"/>
</dbReference>
<dbReference type="InterPro" id="IPR013154">
    <property type="entry name" value="ADH-like_N"/>
</dbReference>
<dbReference type="InterPro" id="IPR036291">
    <property type="entry name" value="NAD(P)-bd_dom_sf"/>
</dbReference>
<dbReference type="InterPro" id="IPR045306">
    <property type="entry name" value="SDH-like"/>
</dbReference>
<dbReference type="InParanoid" id="A0A6P7FIN9"/>
<comment type="similarity">
    <text evidence="2 9">Belongs to the zinc-containing alcohol dehydrogenase family.</text>
</comment>
<evidence type="ECO:0000256" key="4">
    <source>
        <dbReference type="ARBA" id="ARBA00022833"/>
    </source>
</evidence>
<dbReference type="GO" id="GO:0008270">
    <property type="term" value="F:zinc ion binding"/>
    <property type="evidence" value="ECO:0007669"/>
    <property type="project" value="InterPro"/>
</dbReference>
<dbReference type="GO" id="GO:0006062">
    <property type="term" value="P:sorbitol catabolic process"/>
    <property type="evidence" value="ECO:0007669"/>
    <property type="project" value="TreeGrafter"/>
</dbReference>
<feature type="domain" description="Alcohol dehydrogenase-like C-terminal" evidence="10">
    <location>
        <begin position="218"/>
        <end position="347"/>
    </location>
</feature>
<organism evidence="14">
    <name type="scientific">Diabrotica virgifera virgifera</name>
    <name type="common">western corn rootworm</name>
    <dbReference type="NCBI Taxonomy" id="50390"/>
    <lineage>
        <taxon>Eukaryota</taxon>
        <taxon>Metazoa</taxon>
        <taxon>Ecdysozoa</taxon>
        <taxon>Arthropoda</taxon>
        <taxon>Hexapoda</taxon>
        <taxon>Insecta</taxon>
        <taxon>Pterygota</taxon>
        <taxon>Neoptera</taxon>
        <taxon>Endopterygota</taxon>
        <taxon>Coleoptera</taxon>
        <taxon>Polyphaga</taxon>
        <taxon>Cucujiformia</taxon>
        <taxon>Chrysomeloidea</taxon>
        <taxon>Chrysomelidae</taxon>
        <taxon>Galerucinae</taxon>
        <taxon>Diabroticina</taxon>
        <taxon>Diabroticites</taxon>
        <taxon>Diabrotica</taxon>
    </lineage>
</organism>
<evidence type="ECO:0000313" key="14">
    <source>
        <dbReference type="RefSeq" id="XP_028135786.1"/>
    </source>
</evidence>
<reference evidence="14" key="1">
    <citation type="submission" date="2025-04" db="UniProtKB">
        <authorList>
            <consortium name="RefSeq"/>
        </authorList>
    </citation>
    <scope>IDENTIFICATION</scope>
    <source>
        <tissue evidence="14">Whole insect</tissue>
    </source>
</reference>
<dbReference type="Pfam" id="PF00107">
    <property type="entry name" value="ADH_zinc_N"/>
    <property type="match status" value="1"/>
</dbReference>
<dbReference type="OrthoDB" id="1879366at2759"/>
<feature type="domain" description="Alcohol dehydrogenase-like N-terminal" evidence="11">
    <location>
        <begin position="67"/>
        <end position="180"/>
    </location>
</feature>
<protein>
    <recommendedName>
        <fullName evidence="7">Sorbitol dehydrogenase</fullName>
    </recommendedName>
    <alternativeName>
        <fullName evidence="8">Polyol dehydrogenase</fullName>
    </alternativeName>
</protein>
<dbReference type="Proteomes" id="UP001652700">
    <property type="component" value="Unplaced"/>
</dbReference>
<keyword evidence="13" id="KW-1185">Reference proteome</keyword>
<dbReference type="EnsemblMetazoa" id="XM_028279985.1">
    <property type="protein sequence ID" value="XP_028135786.1"/>
    <property type="gene ID" value="LOC114330589"/>
</dbReference>
<dbReference type="CDD" id="cd05285">
    <property type="entry name" value="sorbitol_DH"/>
    <property type="match status" value="1"/>
</dbReference>
<evidence type="ECO:0000256" key="1">
    <source>
        <dbReference type="ARBA" id="ARBA00001947"/>
    </source>
</evidence>
<keyword evidence="3 9" id="KW-0479">Metal-binding</keyword>
<evidence type="ECO:0000256" key="6">
    <source>
        <dbReference type="ARBA" id="ARBA00023027"/>
    </source>
</evidence>
<evidence type="ECO:0000259" key="10">
    <source>
        <dbReference type="Pfam" id="PF00107"/>
    </source>
</evidence>
<reference evidence="12" key="2">
    <citation type="submission" date="2025-05" db="UniProtKB">
        <authorList>
            <consortium name="EnsemblMetazoa"/>
        </authorList>
    </citation>
    <scope>IDENTIFICATION</scope>
</reference>
<evidence type="ECO:0000256" key="9">
    <source>
        <dbReference type="RuleBase" id="RU361277"/>
    </source>
</evidence>
<evidence type="ECO:0000256" key="5">
    <source>
        <dbReference type="ARBA" id="ARBA00023002"/>
    </source>
</evidence>
<dbReference type="GeneID" id="114330589"/>
<keyword evidence="5" id="KW-0560">Oxidoreductase</keyword>
<dbReference type="InterPro" id="IPR002328">
    <property type="entry name" value="ADH_Zn_CS"/>
</dbReference>
<dbReference type="FunFam" id="3.40.50.720:FF:000068">
    <property type="entry name" value="Sorbitol dehydrogenase"/>
    <property type="match status" value="1"/>
</dbReference>
<evidence type="ECO:0000313" key="13">
    <source>
        <dbReference type="Proteomes" id="UP001652700"/>
    </source>
</evidence>
<dbReference type="InterPro" id="IPR013149">
    <property type="entry name" value="ADH-like_C"/>
</dbReference>
<dbReference type="Pfam" id="PF08240">
    <property type="entry name" value="ADH_N"/>
    <property type="match status" value="1"/>
</dbReference>
<comment type="cofactor">
    <cofactor evidence="1 9">
        <name>Zn(2+)</name>
        <dbReference type="ChEBI" id="CHEBI:29105"/>
    </cofactor>
</comment>
<dbReference type="RefSeq" id="XP_028135786.1">
    <property type="nucleotide sequence ID" value="XM_028279985.1"/>
</dbReference>
<evidence type="ECO:0000256" key="7">
    <source>
        <dbReference type="ARBA" id="ARBA00026132"/>
    </source>
</evidence>
<dbReference type="KEGG" id="dvv:114330589"/>
<dbReference type="PANTHER" id="PTHR43161:SF9">
    <property type="entry name" value="SORBITOL DEHYDROGENASE"/>
    <property type="match status" value="1"/>
</dbReference>
<evidence type="ECO:0000256" key="8">
    <source>
        <dbReference type="ARBA" id="ARBA00032485"/>
    </source>
</evidence>
<evidence type="ECO:0000313" key="12">
    <source>
        <dbReference type="EnsemblMetazoa" id="XP_028135786.1"/>
    </source>
</evidence>
<keyword evidence="4 9" id="KW-0862">Zinc</keyword>
<accession>A0A6P7FIN9</accession>
<sequence length="398" mass="43765">MSSTLFRLMRSITLKLHNISITRVLRNSSKNTCDEGNKTKNNKNLSVVLRKANEIKLEERPVPVPNDNQVLLQMEVVGICGYDVHYWLKSKVGPFTLKNPIVLGHESSGSILKCGSNVKSLKPGDRVAIEPGVPCRTCEFCKTGRYHLCPFIAFCATPPVDGNLCRFFCIDADFCHRLPDHVSLEEGALCEPLAVGIHANKLARIKLGSVCLVQGSGPVGLCTGVVAKAFGASKVLITDIDDHRLKVAKEIGAADYVLNTCKMEEMEVAVKILEILNEEPHATFECAGTLVCARMGLHVTRAGGFVVLLGIGAKEMTLPFSASLVKEITIIGSFRYANDYPDAVELLRARKVNIEPIGTHHFKLEDSVKAFEAYRDKKGCPIKILIHCNPKWKPKNKC</sequence>
<dbReference type="PANTHER" id="PTHR43161">
    <property type="entry name" value="SORBITOL DEHYDROGENASE"/>
    <property type="match status" value="1"/>
</dbReference>
<name>A0A6P7FIN9_DIAVI</name>
<dbReference type="GO" id="GO:0003939">
    <property type="term" value="F:L-iditol 2-dehydrogenase (NAD+) activity"/>
    <property type="evidence" value="ECO:0007669"/>
    <property type="project" value="TreeGrafter"/>
</dbReference>